<dbReference type="OrthoDB" id="3238562at2759"/>
<proteinExistence type="predicted"/>
<gene>
    <name evidence="1" type="ORF">L227DRAFT_502018</name>
</gene>
<evidence type="ECO:0000313" key="1">
    <source>
        <dbReference type="EMBL" id="RPD60452.1"/>
    </source>
</evidence>
<dbReference type="AlphaFoldDB" id="A0A5C2S9H5"/>
<name>A0A5C2S9H5_9APHY</name>
<evidence type="ECO:0008006" key="3">
    <source>
        <dbReference type="Google" id="ProtNLM"/>
    </source>
</evidence>
<reference evidence="1" key="1">
    <citation type="journal article" date="2018" name="Genome Biol. Evol.">
        <title>Genomics and development of Lentinus tigrinus, a white-rot wood-decaying mushroom with dimorphic fruiting bodies.</title>
        <authorList>
            <person name="Wu B."/>
            <person name="Xu Z."/>
            <person name="Knudson A."/>
            <person name="Carlson A."/>
            <person name="Chen N."/>
            <person name="Kovaka S."/>
            <person name="LaButti K."/>
            <person name="Lipzen A."/>
            <person name="Pennachio C."/>
            <person name="Riley R."/>
            <person name="Schakwitz W."/>
            <person name="Umezawa K."/>
            <person name="Ohm R.A."/>
            <person name="Grigoriev I.V."/>
            <person name="Nagy L.G."/>
            <person name="Gibbons J."/>
            <person name="Hibbett D."/>
        </authorList>
    </citation>
    <scope>NUCLEOTIDE SEQUENCE [LARGE SCALE GENOMIC DNA]</scope>
    <source>
        <strain evidence="1">ALCF2SS1-6</strain>
    </source>
</reference>
<feature type="non-terminal residue" evidence="1">
    <location>
        <position position="1"/>
    </location>
</feature>
<dbReference type="Proteomes" id="UP000313359">
    <property type="component" value="Unassembled WGS sequence"/>
</dbReference>
<protein>
    <recommendedName>
        <fullName evidence="3">Cleavage/polyadenylation specificity factor A subunit N-terminal domain-containing protein</fullName>
    </recommendedName>
</protein>
<keyword evidence="2" id="KW-1185">Reference proteome</keyword>
<organism evidence="1 2">
    <name type="scientific">Lentinus tigrinus ALCF2SS1-6</name>
    <dbReference type="NCBI Taxonomy" id="1328759"/>
    <lineage>
        <taxon>Eukaryota</taxon>
        <taxon>Fungi</taxon>
        <taxon>Dikarya</taxon>
        <taxon>Basidiomycota</taxon>
        <taxon>Agaricomycotina</taxon>
        <taxon>Agaricomycetes</taxon>
        <taxon>Polyporales</taxon>
        <taxon>Polyporaceae</taxon>
        <taxon>Lentinus</taxon>
    </lineage>
</organism>
<accession>A0A5C2S9H5</accession>
<evidence type="ECO:0000313" key="2">
    <source>
        <dbReference type="Proteomes" id="UP000313359"/>
    </source>
</evidence>
<sequence>ADEELLVVSNLYDGFDLYRLSDQTHLHTFQVNTRINVPLPVLFIEGASGRVVLGTSCGQVRIVDVSGGVVLQELDHNGTSIVYLMHNDAD</sequence>
<dbReference type="EMBL" id="ML122266">
    <property type="protein sequence ID" value="RPD60452.1"/>
    <property type="molecule type" value="Genomic_DNA"/>
</dbReference>